<evidence type="ECO:0000313" key="1">
    <source>
        <dbReference type="EMBL" id="SCD19560.1"/>
    </source>
</evidence>
<dbReference type="InterPro" id="IPR011990">
    <property type="entry name" value="TPR-like_helical_dom_sf"/>
</dbReference>
<dbReference type="Gene3D" id="1.25.40.390">
    <property type="match status" value="1"/>
</dbReference>
<accession>A0A1R3SX74</accession>
<organism evidence="1 2">
    <name type="scientific">Proteiniphilum saccharofermentans</name>
    <dbReference type="NCBI Taxonomy" id="1642647"/>
    <lineage>
        <taxon>Bacteria</taxon>
        <taxon>Pseudomonadati</taxon>
        <taxon>Bacteroidota</taxon>
        <taxon>Bacteroidia</taxon>
        <taxon>Bacteroidales</taxon>
        <taxon>Dysgonomonadaceae</taxon>
        <taxon>Proteiniphilum</taxon>
    </lineage>
</organism>
<evidence type="ECO:0000313" key="2">
    <source>
        <dbReference type="Proteomes" id="UP000187464"/>
    </source>
</evidence>
<dbReference type="Proteomes" id="UP000187464">
    <property type="component" value="Chromosome I"/>
</dbReference>
<gene>
    <name evidence="1" type="ORF">PSM36_0733</name>
</gene>
<dbReference type="SUPFAM" id="SSF48452">
    <property type="entry name" value="TPR-like"/>
    <property type="match status" value="1"/>
</dbReference>
<dbReference type="RefSeq" id="WP_076928928.1">
    <property type="nucleotide sequence ID" value="NZ_LT605205.1"/>
</dbReference>
<dbReference type="InterPro" id="IPR041662">
    <property type="entry name" value="SusD-like_2"/>
</dbReference>
<dbReference type="PROSITE" id="PS51257">
    <property type="entry name" value="PROKAR_LIPOPROTEIN"/>
    <property type="match status" value="1"/>
</dbReference>
<sequence length="509" mass="56677">MKPLYILFILSAIGFTSCIDEDLNIDPNRPSSVPTTSLISTAQKHLTDNVRSEQASLRSSALFVQQISQITYTSQSRYDIPFGYSADIWSGLYSVLNNLQEIINLNTDPVTKDLVTADGAGRNANQIAISRVLKSYAYYALTDIFGDVPYNSYDSDDPDFQALQQNPDNITPKYASQEKIYTDILNELKQAGDTLLKYSEERTFGVSDIIYGGDNAKWAKFANSLRLRFATRLKTKNNSLYQSHFADALEKGVFTSNADNAVYKYAAAAPNEAPYYRATVTANRRDFALSKPFIDLLKGENNQLPVADPRLSKYASVNNLGVYEGLAYGLTEAQAGSFAAGDVSLPGSIYSAADYGEVLLEYAEVEFLISEYNNWSQANYVNGVRASLEKWGVASADINAYVSQLPPANERNVLNQKYIALFTQFLEAWSDYRRTGYPDFLIKKDDVIFSGVIEGQPVTYTFSPLFGDGGVPSRLYYPIKEQTVNLQSYQDAIAAQGNDVIETRLWVFK</sequence>
<proteinExistence type="predicted"/>
<reference evidence="2" key="1">
    <citation type="submission" date="2016-08" db="EMBL/GenBank/DDBJ databases">
        <authorList>
            <person name="Wibberg D."/>
        </authorList>
    </citation>
    <scope>NUCLEOTIDE SEQUENCE [LARGE SCALE GENOMIC DNA]</scope>
</reference>
<dbReference type="AlphaFoldDB" id="A0A1R3SX74"/>
<keyword evidence="2" id="KW-1185">Reference proteome</keyword>
<protein>
    <submittedName>
        <fullName evidence="1">Starch binding outer membrane protein SusD</fullName>
    </submittedName>
</protein>
<dbReference type="EMBL" id="LT605205">
    <property type="protein sequence ID" value="SCD19560.1"/>
    <property type="molecule type" value="Genomic_DNA"/>
</dbReference>
<name>A0A1R3SX74_9BACT</name>
<dbReference type="KEGG" id="psac:PSM36_0733"/>
<dbReference type="Pfam" id="PF12771">
    <property type="entry name" value="SusD-like_2"/>
    <property type="match status" value="1"/>
</dbReference>
<dbReference type="STRING" id="1642647.PSM36_0733"/>